<evidence type="ECO:0000256" key="2">
    <source>
        <dbReference type="SAM" id="SignalP"/>
    </source>
</evidence>
<feature type="signal peptide" evidence="2">
    <location>
        <begin position="1"/>
        <end position="22"/>
    </location>
</feature>
<feature type="chain" id="PRO_5038106315" description="PsbP C-terminal domain-containing protein" evidence="2">
    <location>
        <begin position="23"/>
        <end position="222"/>
    </location>
</feature>
<protein>
    <recommendedName>
        <fullName evidence="5">PsbP C-terminal domain-containing protein</fullName>
    </recommendedName>
</protein>
<keyword evidence="2" id="KW-0732">Signal</keyword>
<dbReference type="Gene3D" id="3.40.1000.10">
    <property type="entry name" value="Mog1/PsbP, alpha/beta/alpha sandwich"/>
    <property type="match status" value="1"/>
</dbReference>
<evidence type="ECO:0000313" key="4">
    <source>
        <dbReference type="Proteomes" id="UP000753908"/>
    </source>
</evidence>
<feature type="compositionally biased region" description="Polar residues" evidence="1">
    <location>
        <begin position="26"/>
        <end position="47"/>
    </location>
</feature>
<evidence type="ECO:0000256" key="1">
    <source>
        <dbReference type="SAM" id="MobiDB-lite"/>
    </source>
</evidence>
<name>A0A951U7L4_9CYAN</name>
<accession>A0A951U7L4</accession>
<dbReference type="AlphaFoldDB" id="A0A951U7L4"/>
<sequence>MTQQIRGMFVCLLLLSTIVGCGKTTPEATTTPQSNQGRTTSQSQTAPQDGWKEIAGQGVTLSLPANYEGGNPSTDIDEITQKLKAIAPSYAQSMEVIKQNPEAIALLAFDPQSGKSGFLTNVNITKEDVPQDVTVEQYLKAASQQIANQYKVLEQKVVPLDQYQAGRITAEAKAGEITIKQLFYAVKNDKKFWLVMYSTTSAEFDQRLPNFEQSIRTFKVSQ</sequence>
<reference evidence="3" key="1">
    <citation type="submission" date="2021-05" db="EMBL/GenBank/DDBJ databases">
        <authorList>
            <person name="Pietrasiak N."/>
            <person name="Ward R."/>
            <person name="Stajich J.E."/>
            <person name="Kurbessoian T."/>
        </authorList>
    </citation>
    <scope>NUCLEOTIDE SEQUENCE</scope>
    <source>
        <strain evidence="3">CPER-KK1</strain>
    </source>
</reference>
<dbReference type="Proteomes" id="UP000753908">
    <property type="component" value="Unassembled WGS sequence"/>
</dbReference>
<dbReference type="PROSITE" id="PS51257">
    <property type="entry name" value="PROKAR_LIPOPROTEIN"/>
    <property type="match status" value="1"/>
</dbReference>
<comment type="caution">
    <text evidence="3">The sequence shown here is derived from an EMBL/GenBank/DDBJ whole genome shotgun (WGS) entry which is preliminary data.</text>
</comment>
<evidence type="ECO:0000313" key="3">
    <source>
        <dbReference type="EMBL" id="MBW4543313.1"/>
    </source>
</evidence>
<reference evidence="3" key="2">
    <citation type="journal article" date="2022" name="Microbiol. Resour. Announc.">
        <title>Metagenome Sequencing to Explore Phylogenomics of Terrestrial Cyanobacteria.</title>
        <authorList>
            <person name="Ward R.D."/>
            <person name="Stajich J.E."/>
            <person name="Johansen J.R."/>
            <person name="Huntemann M."/>
            <person name="Clum A."/>
            <person name="Foster B."/>
            <person name="Foster B."/>
            <person name="Roux S."/>
            <person name="Palaniappan K."/>
            <person name="Varghese N."/>
            <person name="Mukherjee S."/>
            <person name="Reddy T.B.K."/>
            <person name="Daum C."/>
            <person name="Copeland A."/>
            <person name="Chen I.A."/>
            <person name="Ivanova N.N."/>
            <person name="Kyrpides N.C."/>
            <person name="Shapiro N."/>
            <person name="Eloe-Fadrosh E.A."/>
            <person name="Pietrasiak N."/>
        </authorList>
    </citation>
    <scope>NUCLEOTIDE SEQUENCE</scope>
    <source>
        <strain evidence="3">CPER-KK1</strain>
    </source>
</reference>
<organism evidence="3 4">
    <name type="scientific">Symplocastrum torsivum CPER-KK1</name>
    <dbReference type="NCBI Taxonomy" id="450513"/>
    <lineage>
        <taxon>Bacteria</taxon>
        <taxon>Bacillati</taxon>
        <taxon>Cyanobacteriota</taxon>
        <taxon>Cyanophyceae</taxon>
        <taxon>Oscillatoriophycideae</taxon>
        <taxon>Oscillatoriales</taxon>
        <taxon>Microcoleaceae</taxon>
        <taxon>Symplocastrum</taxon>
    </lineage>
</organism>
<evidence type="ECO:0008006" key="5">
    <source>
        <dbReference type="Google" id="ProtNLM"/>
    </source>
</evidence>
<proteinExistence type="predicted"/>
<gene>
    <name evidence="3" type="ORF">KME25_02530</name>
</gene>
<feature type="region of interest" description="Disordered" evidence="1">
    <location>
        <begin position="26"/>
        <end position="49"/>
    </location>
</feature>
<dbReference type="EMBL" id="JAHHIF010000003">
    <property type="protein sequence ID" value="MBW4543313.1"/>
    <property type="molecule type" value="Genomic_DNA"/>
</dbReference>